<dbReference type="Pfam" id="PF18803">
    <property type="entry name" value="CxC2"/>
    <property type="match status" value="1"/>
</dbReference>
<comment type="caution">
    <text evidence="3">The sequence shown here is derived from an EMBL/GenBank/DDBJ whole genome shotgun (WGS) entry which is preliminary data.</text>
</comment>
<feature type="domain" description="CxC2-like cysteine cluster KDZ transposase-associated" evidence="2">
    <location>
        <begin position="208"/>
        <end position="314"/>
    </location>
</feature>
<protein>
    <recommendedName>
        <fullName evidence="2">CxC2-like cysteine cluster KDZ transposase-associated domain-containing protein</fullName>
    </recommendedName>
</protein>
<evidence type="ECO:0000259" key="2">
    <source>
        <dbReference type="Pfam" id="PF18803"/>
    </source>
</evidence>
<keyword evidence="1" id="KW-1133">Transmembrane helix</keyword>
<reference evidence="3 4" key="1">
    <citation type="submission" date="2015-12" db="EMBL/GenBank/DDBJ databases">
        <title>Draft genome sequence of Moniliophthora roreri, the causal agent of frosty pod rot of cacao.</title>
        <authorList>
            <person name="Aime M.C."/>
            <person name="Diaz-Valderrama J.R."/>
            <person name="Kijpornyongpan T."/>
            <person name="Phillips-Mora W."/>
        </authorList>
    </citation>
    <scope>NUCLEOTIDE SEQUENCE [LARGE SCALE GENOMIC DNA]</scope>
    <source>
        <strain evidence="3 4">MCA 2952</strain>
    </source>
</reference>
<evidence type="ECO:0000313" key="3">
    <source>
        <dbReference type="EMBL" id="KTB46959.1"/>
    </source>
</evidence>
<organism evidence="3 4">
    <name type="scientific">Moniliophthora roreri</name>
    <name type="common">Frosty pod rot fungus</name>
    <name type="synonym">Monilia roreri</name>
    <dbReference type="NCBI Taxonomy" id="221103"/>
    <lineage>
        <taxon>Eukaryota</taxon>
        <taxon>Fungi</taxon>
        <taxon>Dikarya</taxon>
        <taxon>Basidiomycota</taxon>
        <taxon>Agaricomycotina</taxon>
        <taxon>Agaricomycetes</taxon>
        <taxon>Agaricomycetidae</taxon>
        <taxon>Agaricales</taxon>
        <taxon>Marasmiineae</taxon>
        <taxon>Marasmiaceae</taxon>
        <taxon>Moniliophthora</taxon>
    </lineage>
</organism>
<dbReference type="EMBL" id="LATX01000197">
    <property type="protein sequence ID" value="KTB46959.1"/>
    <property type="molecule type" value="Genomic_DNA"/>
</dbReference>
<keyword evidence="1" id="KW-0472">Membrane</keyword>
<gene>
    <name evidence="3" type="ORF">WG66_463</name>
</gene>
<evidence type="ECO:0000313" key="4">
    <source>
        <dbReference type="Proteomes" id="UP000054988"/>
    </source>
</evidence>
<evidence type="ECO:0000256" key="1">
    <source>
        <dbReference type="SAM" id="Phobius"/>
    </source>
</evidence>
<keyword evidence="1" id="KW-0812">Transmembrane</keyword>
<dbReference type="Pfam" id="PF18758">
    <property type="entry name" value="KDZ"/>
    <property type="match status" value="1"/>
</dbReference>
<dbReference type="Proteomes" id="UP000054988">
    <property type="component" value="Unassembled WGS sequence"/>
</dbReference>
<accession>A0A0W0GEH7</accession>
<dbReference type="InterPro" id="IPR040521">
    <property type="entry name" value="KDZ"/>
</dbReference>
<dbReference type="AlphaFoldDB" id="A0A0W0GEH7"/>
<dbReference type="eggNOG" id="ENOG502SJXV">
    <property type="taxonomic scope" value="Eukaryota"/>
</dbReference>
<proteinExistence type="predicted"/>
<dbReference type="InterPro" id="IPR041457">
    <property type="entry name" value="CxC2_KDZ-assoc"/>
</dbReference>
<feature type="transmembrane region" description="Helical" evidence="1">
    <location>
        <begin position="472"/>
        <end position="490"/>
    </location>
</feature>
<name>A0A0W0GEH7_MONRR</name>
<sequence>MSTLKMEGQNFVAVLKPWCSLWQAGKITITSSRFETFDKDQPVKKSQYTHLESSSYHIHKSSLEVDALPVASPDPPPLPDFDNILDWPTSNFPPEGFGCFPASITSVEDPGKVQVKRKAKRYEDSDAPLLTWREKYRESYLDWVLGTEGRGRLYSGSCKCSSPYAQYRCIDCFGYCLTCKACILEEHVANLLHRVQEWRSDYFHTIALKTLGLLLQLSHHCEGEGCSHPKLPHWEFVVLDATGIHEVNLWFCGCNGAPEQYLQLLELGWWPSSYKELQSAATFNVLRLFHICNLQGQVTPTDFYECLEQITDGSGLTKPPDRHGQFMNMIREWRHIKSMKHFGRAHDPTGIAGTLPGGMTVLCQACSQPEINLPEGWEKATPERSWLYGLTVSVDANFKQKARAHPNDPRDPALAPGTGCCVDHDCYKALLDQQAHQDEISHCVRFNAIWNANNKKSKGDLQKGERYGNMDLILLMSVMNCVLLMLLISYDIACQWFKHFYARMRALPSDLHIPDFTNIQFKVPKFHLPVHVPSCYAPFSFNFTKGIGKVDGEAGGRFDTLDNFCNYLNWKKTISLASSLLKKLIKAIPEAIINTCAFSILDEGLRARYGSKVDEWEYQVSKWEQDHKKLCPYDRPEQVITIAKVKKRLAEEDHKREVNGENMKQTTTSSMIIEGLEIEDVQYLSWPHAQSSQSYRKQAFKPIELLF</sequence>